<protein>
    <recommendedName>
        <fullName evidence="5">Glycoside hydrolase family 5 domain-containing protein</fullName>
    </recommendedName>
</protein>
<comment type="caution">
    <text evidence="6">The sequence shown here is derived from an EMBL/GenBank/DDBJ whole genome shotgun (WGS) entry which is preliminary data.</text>
</comment>
<dbReference type="InterPro" id="IPR017853">
    <property type="entry name" value="GH"/>
</dbReference>
<dbReference type="InterPro" id="IPR001547">
    <property type="entry name" value="Glyco_hydro_5"/>
</dbReference>
<dbReference type="Pfam" id="PF00150">
    <property type="entry name" value="Cellulase"/>
    <property type="match status" value="1"/>
</dbReference>
<feature type="domain" description="Glycoside hydrolase family 5" evidence="5">
    <location>
        <begin position="153"/>
        <end position="310"/>
    </location>
</feature>
<dbReference type="RefSeq" id="WP_345329760.1">
    <property type="nucleotide sequence ID" value="NZ_BAABJI010000001.1"/>
</dbReference>
<dbReference type="EMBL" id="BAABJI010000001">
    <property type="protein sequence ID" value="GAA4908490.1"/>
    <property type="molecule type" value="Genomic_DNA"/>
</dbReference>
<evidence type="ECO:0000256" key="3">
    <source>
        <dbReference type="RuleBase" id="RU361153"/>
    </source>
</evidence>
<keyword evidence="2 3" id="KW-0326">Glycosidase</keyword>
<keyword evidence="1 3" id="KW-0378">Hydrolase</keyword>
<dbReference type="Proteomes" id="UP001501436">
    <property type="component" value="Unassembled WGS sequence"/>
</dbReference>
<dbReference type="Gene3D" id="3.20.20.80">
    <property type="entry name" value="Glycosidases"/>
    <property type="match status" value="1"/>
</dbReference>
<gene>
    <name evidence="6" type="ORF">GCM10023313_09310</name>
</gene>
<feature type="signal peptide" evidence="4">
    <location>
        <begin position="1"/>
        <end position="20"/>
    </location>
</feature>
<evidence type="ECO:0000313" key="7">
    <source>
        <dbReference type="Proteomes" id="UP001501436"/>
    </source>
</evidence>
<keyword evidence="4" id="KW-0732">Signal</keyword>
<evidence type="ECO:0000256" key="1">
    <source>
        <dbReference type="ARBA" id="ARBA00022801"/>
    </source>
</evidence>
<organism evidence="6 7">
    <name type="scientific">Mucilaginibacter defluvii</name>
    <dbReference type="NCBI Taxonomy" id="1196019"/>
    <lineage>
        <taxon>Bacteria</taxon>
        <taxon>Pseudomonadati</taxon>
        <taxon>Bacteroidota</taxon>
        <taxon>Sphingobacteriia</taxon>
        <taxon>Sphingobacteriales</taxon>
        <taxon>Sphingobacteriaceae</taxon>
        <taxon>Mucilaginibacter</taxon>
    </lineage>
</organism>
<evidence type="ECO:0000313" key="6">
    <source>
        <dbReference type="EMBL" id="GAA4908490.1"/>
    </source>
</evidence>
<name>A0ABP9FWA9_9SPHI</name>
<dbReference type="SUPFAM" id="SSF51445">
    <property type="entry name" value="(Trans)glycosidases"/>
    <property type="match status" value="1"/>
</dbReference>
<accession>A0ABP9FWA9</accession>
<proteinExistence type="inferred from homology"/>
<reference evidence="7" key="1">
    <citation type="journal article" date="2019" name="Int. J. Syst. Evol. Microbiol.">
        <title>The Global Catalogue of Microorganisms (GCM) 10K type strain sequencing project: providing services to taxonomists for standard genome sequencing and annotation.</title>
        <authorList>
            <consortium name="The Broad Institute Genomics Platform"/>
            <consortium name="The Broad Institute Genome Sequencing Center for Infectious Disease"/>
            <person name="Wu L."/>
            <person name="Ma J."/>
        </authorList>
    </citation>
    <scope>NUCLEOTIDE SEQUENCE [LARGE SCALE GENOMIC DNA]</scope>
    <source>
        <strain evidence="7">JCM 18283</strain>
    </source>
</reference>
<keyword evidence="7" id="KW-1185">Reference proteome</keyword>
<comment type="similarity">
    <text evidence="3">Belongs to the glycosyl hydrolase 5 (cellulase A) family.</text>
</comment>
<feature type="chain" id="PRO_5045674247" description="Glycoside hydrolase family 5 domain-containing protein" evidence="4">
    <location>
        <begin position="21"/>
        <end position="362"/>
    </location>
</feature>
<evidence type="ECO:0000256" key="2">
    <source>
        <dbReference type="ARBA" id="ARBA00023295"/>
    </source>
</evidence>
<evidence type="ECO:0000256" key="4">
    <source>
        <dbReference type="SAM" id="SignalP"/>
    </source>
</evidence>
<evidence type="ECO:0000259" key="5">
    <source>
        <dbReference type="Pfam" id="PF00150"/>
    </source>
</evidence>
<sequence>MKIKSILAAAMLCFASMANAQDAAKKPAYIPPVIPGRWTMEKANIWYAQYPWMSGANYIPAYAINQMEMWQAETFDPAAIDKEFGCAEGIGFNLMRVFLHSQAWKADAPGFKKRIDQFLGLADKHHIKIMFVFFDDCWNTGAKPGKQPEPKVGVHNSGWLQDPGFIVKKPEDFAYLKKYVTDVLTTFKNDKRILLWDLYNEPGNKDKGNQSMELLVEVFKWARAVNPSQPVSAGMWKWELYELNAFQANNSDVITYHNYNPLDNHEFMVKVLKFNARPLICTEYMARTRNSTFETVMPMLKEQNVAAINWGFVSGKTNTIYSWEKVIPDGSEPPLWFHDVFRKDGTPYKQAEVDLIKKLNGK</sequence>